<dbReference type="EMBL" id="AMQM01004738">
    <property type="status" value="NOT_ANNOTATED_CDS"/>
    <property type="molecule type" value="Genomic_DNA"/>
</dbReference>
<reference evidence="3" key="1">
    <citation type="submission" date="2012-12" db="EMBL/GenBank/DDBJ databases">
        <authorList>
            <person name="Hellsten U."/>
            <person name="Grimwood J."/>
            <person name="Chapman J.A."/>
            <person name="Shapiro H."/>
            <person name="Aerts A."/>
            <person name="Otillar R.P."/>
            <person name="Terry A.Y."/>
            <person name="Boore J.L."/>
            <person name="Simakov O."/>
            <person name="Marletaz F."/>
            <person name="Cho S.-J."/>
            <person name="Edsinger-Gonzales E."/>
            <person name="Havlak P."/>
            <person name="Kuo D.-H."/>
            <person name="Larsson T."/>
            <person name="Lv J."/>
            <person name="Arendt D."/>
            <person name="Savage R."/>
            <person name="Osoegawa K."/>
            <person name="de Jong P."/>
            <person name="Lindberg D.R."/>
            <person name="Seaver E.C."/>
            <person name="Weisblat D.A."/>
            <person name="Putnam N.H."/>
            <person name="Grigoriev I.V."/>
            <person name="Rokhsar D.S."/>
        </authorList>
    </citation>
    <scope>NUCLEOTIDE SEQUENCE</scope>
</reference>
<dbReference type="GeneID" id="20204705"/>
<dbReference type="KEGG" id="hro:HELRODRAFT_173835"/>
<evidence type="ECO:0000313" key="1">
    <source>
        <dbReference type="EMBL" id="ESO02996.1"/>
    </source>
</evidence>
<dbReference type="InParanoid" id="T1F7A6"/>
<proteinExistence type="predicted"/>
<dbReference type="EMBL" id="KB096676">
    <property type="protein sequence ID" value="ESO02996.1"/>
    <property type="molecule type" value="Genomic_DNA"/>
</dbReference>
<evidence type="ECO:0000313" key="3">
    <source>
        <dbReference type="Proteomes" id="UP000015101"/>
    </source>
</evidence>
<dbReference type="Proteomes" id="UP000015101">
    <property type="component" value="Unassembled WGS sequence"/>
</dbReference>
<protein>
    <submittedName>
        <fullName evidence="1 2">Uncharacterized protein</fullName>
    </submittedName>
</protein>
<reference evidence="2" key="3">
    <citation type="submission" date="2015-06" db="UniProtKB">
        <authorList>
            <consortium name="EnsemblMetazoa"/>
        </authorList>
    </citation>
    <scope>IDENTIFICATION</scope>
</reference>
<keyword evidence="3" id="KW-1185">Reference proteome</keyword>
<reference evidence="1 3" key="2">
    <citation type="journal article" date="2013" name="Nature">
        <title>Insights into bilaterian evolution from three spiralian genomes.</title>
        <authorList>
            <person name="Simakov O."/>
            <person name="Marletaz F."/>
            <person name="Cho S.J."/>
            <person name="Edsinger-Gonzales E."/>
            <person name="Havlak P."/>
            <person name="Hellsten U."/>
            <person name="Kuo D.H."/>
            <person name="Larsson T."/>
            <person name="Lv J."/>
            <person name="Arendt D."/>
            <person name="Savage R."/>
            <person name="Osoegawa K."/>
            <person name="de Jong P."/>
            <person name="Grimwood J."/>
            <person name="Chapman J.A."/>
            <person name="Shapiro H."/>
            <person name="Aerts A."/>
            <person name="Otillar R.P."/>
            <person name="Terry A.Y."/>
            <person name="Boore J.L."/>
            <person name="Grigoriev I.V."/>
            <person name="Lindberg D.R."/>
            <person name="Seaver E.C."/>
            <person name="Weisblat D.A."/>
            <person name="Putnam N.H."/>
            <person name="Rokhsar D.S."/>
        </authorList>
    </citation>
    <scope>NUCLEOTIDE SEQUENCE</scope>
</reference>
<sequence length="177" mass="19538">MDAIEAIQILPTLKDALDQLEIIQKVSCYSKTANKKGFSSKALNAYASACDQVFTFFHLTPENLKNLSGSMSRKSESEVGVRNFYTESKSKFFEGPESKSGDGFFEGPKSNTESDIFHPTPTLQSKPTSLDEKCLLSLMAKASKFLATPLKENRINNLEVASKQAKVCKIKKSIIKA</sequence>
<dbReference type="CTD" id="20204705"/>
<dbReference type="HOGENOM" id="CLU_1519513_0_0_1"/>
<organism evidence="2 3">
    <name type="scientific">Helobdella robusta</name>
    <name type="common">Californian leech</name>
    <dbReference type="NCBI Taxonomy" id="6412"/>
    <lineage>
        <taxon>Eukaryota</taxon>
        <taxon>Metazoa</taxon>
        <taxon>Spiralia</taxon>
        <taxon>Lophotrochozoa</taxon>
        <taxon>Annelida</taxon>
        <taxon>Clitellata</taxon>
        <taxon>Hirudinea</taxon>
        <taxon>Rhynchobdellida</taxon>
        <taxon>Glossiphoniidae</taxon>
        <taxon>Helobdella</taxon>
    </lineage>
</organism>
<evidence type="ECO:0000313" key="2">
    <source>
        <dbReference type="EnsemblMetazoa" id="HelroP173835"/>
    </source>
</evidence>
<gene>
    <name evidence="2" type="primary">20204705</name>
    <name evidence="1" type="ORF">HELRODRAFT_173835</name>
</gene>
<dbReference type="RefSeq" id="XP_009018689.1">
    <property type="nucleotide sequence ID" value="XM_009020441.1"/>
</dbReference>
<dbReference type="EnsemblMetazoa" id="HelroT173835">
    <property type="protein sequence ID" value="HelroP173835"/>
    <property type="gene ID" value="HelroG173835"/>
</dbReference>
<dbReference type="AlphaFoldDB" id="T1F7A6"/>
<name>T1F7A6_HELRO</name>
<accession>T1F7A6</accession>